<keyword evidence="1" id="KW-1133">Transmembrane helix</keyword>
<proteinExistence type="predicted"/>
<accession>K9WK27</accession>
<dbReference type="HOGENOM" id="CLU_2523841_0_0_3"/>
<evidence type="ECO:0000313" key="2">
    <source>
        <dbReference type="EMBL" id="AFZ20770.1"/>
    </source>
</evidence>
<keyword evidence="1" id="KW-0812">Transmembrane</keyword>
<organism evidence="2 3">
    <name type="scientific">Allocoleopsis franciscana PCC 7113</name>
    <dbReference type="NCBI Taxonomy" id="1173027"/>
    <lineage>
        <taxon>Bacteria</taxon>
        <taxon>Bacillati</taxon>
        <taxon>Cyanobacteriota</taxon>
        <taxon>Cyanophyceae</taxon>
        <taxon>Coleofasciculales</taxon>
        <taxon>Coleofasciculaceae</taxon>
        <taxon>Allocoleopsis</taxon>
        <taxon>Allocoleopsis franciscana</taxon>
    </lineage>
</organism>
<protein>
    <submittedName>
        <fullName evidence="2">Uncharacterized protein</fullName>
    </submittedName>
</protein>
<name>K9WK27_9CYAN</name>
<dbReference type="AlphaFoldDB" id="K9WK27"/>
<sequence length="84" mass="9691">MADAVWEVNSSLGKANCYLEKNSVYLSLISLFFTLYGWLIINCTDTSYRQLQLSQFSQRNPAASSLKPNAFNKNCQRHSRVFKY</sequence>
<dbReference type="EMBL" id="CP003630">
    <property type="protein sequence ID" value="AFZ20770.1"/>
    <property type="molecule type" value="Genomic_DNA"/>
</dbReference>
<reference evidence="2 3" key="1">
    <citation type="submission" date="2012-06" db="EMBL/GenBank/DDBJ databases">
        <title>Finished chromosome of genome of Microcoleus sp. PCC 7113.</title>
        <authorList>
            <consortium name="US DOE Joint Genome Institute"/>
            <person name="Gugger M."/>
            <person name="Coursin T."/>
            <person name="Rippka R."/>
            <person name="Tandeau De Marsac N."/>
            <person name="Huntemann M."/>
            <person name="Wei C.-L."/>
            <person name="Han J."/>
            <person name="Detter J.C."/>
            <person name="Han C."/>
            <person name="Tapia R."/>
            <person name="Chen A."/>
            <person name="Kyrpides N."/>
            <person name="Mavromatis K."/>
            <person name="Markowitz V."/>
            <person name="Szeto E."/>
            <person name="Ivanova N."/>
            <person name="Pagani I."/>
            <person name="Pati A."/>
            <person name="Goodwin L."/>
            <person name="Nordberg H.P."/>
            <person name="Cantor M.N."/>
            <person name="Hua S.X."/>
            <person name="Woyke T."/>
            <person name="Kerfeld C.A."/>
        </authorList>
    </citation>
    <scope>NUCLEOTIDE SEQUENCE [LARGE SCALE GENOMIC DNA]</scope>
    <source>
        <strain evidence="2 3">PCC 7113</strain>
    </source>
</reference>
<keyword evidence="3" id="KW-1185">Reference proteome</keyword>
<dbReference type="KEGG" id="mic:Mic7113_5113"/>
<evidence type="ECO:0000313" key="3">
    <source>
        <dbReference type="Proteomes" id="UP000010471"/>
    </source>
</evidence>
<keyword evidence="1" id="KW-0472">Membrane</keyword>
<feature type="transmembrane region" description="Helical" evidence="1">
    <location>
        <begin position="24"/>
        <end position="41"/>
    </location>
</feature>
<dbReference type="Proteomes" id="UP000010471">
    <property type="component" value="Chromosome"/>
</dbReference>
<gene>
    <name evidence="2" type="ORF">Mic7113_5113</name>
</gene>
<evidence type="ECO:0000256" key="1">
    <source>
        <dbReference type="SAM" id="Phobius"/>
    </source>
</evidence>